<dbReference type="STRING" id="1344418.A0A1D2VSG0"/>
<organism evidence="11 12">
    <name type="scientific">Ascoidea rubescens DSM 1968</name>
    <dbReference type="NCBI Taxonomy" id="1344418"/>
    <lineage>
        <taxon>Eukaryota</taxon>
        <taxon>Fungi</taxon>
        <taxon>Dikarya</taxon>
        <taxon>Ascomycota</taxon>
        <taxon>Saccharomycotina</taxon>
        <taxon>Saccharomycetes</taxon>
        <taxon>Ascoideaceae</taxon>
        <taxon>Ascoidea</taxon>
    </lineage>
</organism>
<dbReference type="RefSeq" id="XP_020050848.1">
    <property type="nucleotide sequence ID" value="XM_020194366.1"/>
</dbReference>
<dbReference type="AlphaFoldDB" id="A0A1D2VSG0"/>
<accession>A0A1D2VSG0</accession>
<reference evidence="12" key="1">
    <citation type="submission" date="2016-05" db="EMBL/GenBank/DDBJ databases">
        <title>Comparative genomics of biotechnologically important yeasts.</title>
        <authorList>
            <consortium name="DOE Joint Genome Institute"/>
            <person name="Riley R."/>
            <person name="Haridas S."/>
            <person name="Wolfe K.H."/>
            <person name="Lopes M.R."/>
            <person name="Hittinger C.T."/>
            <person name="Goker M."/>
            <person name="Salamov A."/>
            <person name="Wisecaver J."/>
            <person name="Long T.M."/>
            <person name="Aerts A.L."/>
            <person name="Barry K."/>
            <person name="Choi C."/>
            <person name="Clum A."/>
            <person name="Coughlan A.Y."/>
            <person name="Deshpande S."/>
            <person name="Douglass A.P."/>
            <person name="Hanson S.J."/>
            <person name="Klenk H.-P."/>
            <person name="Labutti K."/>
            <person name="Lapidus A."/>
            <person name="Lindquist E."/>
            <person name="Lipzen A."/>
            <person name="Meier-Kolthoff J.P."/>
            <person name="Ohm R.A."/>
            <person name="Otillar R.P."/>
            <person name="Pangilinan J."/>
            <person name="Peng Y."/>
            <person name="Rokas A."/>
            <person name="Rosa C.A."/>
            <person name="Scheuner C."/>
            <person name="Sibirny A.A."/>
            <person name="Slot J.C."/>
            <person name="Stielow J.B."/>
            <person name="Sun H."/>
            <person name="Kurtzman C.P."/>
            <person name="Blackwell M."/>
            <person name="Grigoriev I.V."/>
            <person name="Jeffries T.W."/>
        </authorList>
    </citation>
    <scope>NUCLEOTIDE SEQUENCE [LARGE SCALE GENOMIC DNA]</scope>
    <source>
        <strain evidence="12">DSM 1968</strain>
    </source>
</reference>
<evidence type="ECO:0000313" key="11">
    <source>
        <dbReference type="EMBL" id="ODV64541.1"/>
    </source>
</evidence>
<evidence type="ECO:0000256" key="5">
    <source>
        <dbReference type="ARBA" id="ARBA00023274"/>
    </source>
</evidence>
<dbReference type="SUPFAM" id="SSF54768">
    <property type="entry name" value="dsRNA-binding domain-like"/>
    <property type="match status" value="1"/>
</dbReference>
<keyword evidence="4" id="KW-0496">Mitochondrion</keyword>
<sequence>MFRNSLRLFRKSSIITSTLFNPTQIRSISFLDFENDLNPPQQKPYAPKFKKSHIEFLAKYYPKNILESILIAESEIDPNDWKHKKLQMAGFAPNYLDDLANLDPYYDHPNKPHVDISTAQQTLPEPDVPYLDLSPEEHKAKIVQGEGNISNQNKQAILQLSQLTGYSKDYISQLTYKNLIIKRVSNQTAKGKIPSFYCLGVIGDGNGMVGIGEGKDKTTIARAMAKAQWNATKNLKYIPRYENRTILGDIDYRYHGVKLFLRSASPGFGLRVNHYIFEVCQCAGIKDLSGKVYKSRNGMNIVKGFVEALTKQKTLEEIALARGKKVIDVRKSYYSNEY</sequence>
<dbReference type="FunFam" id="3.30.230.10:FF:000041">
    <property type="entry name" value="37S ribosomal protein S5"/>
    <property type="match status" value="1"/>
</dbReference>
<evidence type="ECO:0000256" key="6">
    <source>
        <dbReference type="ARBA" id="ARBA00037226"/>
    </source>
</evidence>
<dbReference type="GO" id="GO:0003735">
    <property type="term" value="F:structural constituent of ribosome"/>
    <property type="evidence" value="ECO:0007669"/>
    <property type="project" value="UniProtKB-UniRule"/>
</dbReference>
<proteinExistence type="inferred from homology"/>
<dbReference type="Gene3D" id="3.30.160.20">
    <property type="match status" value="1"/>
</dbReference>
<keyword evidence="5 8" id="KW-0687">Ribonucleoprotein</keyword>
<name>A0A1D2VSG0_9ASCO</name>
<dbReference type="PANTHER" id="PTHR48277:SF1">
    <property type="entry name" value="MITOCHONDRIAL RIBOSOMAL PROTEIN S5"/>
    <property type="match status" value="1"/>
</dbReference>
<dbReference type="Pfam" id="PF03719">
    <property type="entry name" value="Ribosomal_S5_C"/>
    <property type="match status" value="1"/>
</dbReference>
<evidence type="ECO:0000256" key="9">
    <source>
        <dbReference type="RuleBase" id="RU003823"/>
    </source>
</evidence>
<feature type="domain" description="S5 DRBM" evidence="10">
    <location>
        <begin position="174"/>
        <end position="238"/>
    </location>
</feature>
<dbReference type="GO" id="GO:0003723">
    <property type="term" value="F:RNA binding"/>
    <property type="evidence" value="ECO:0007669"/>
    <property type="project" value="InterPro"/>
</dbReference>
<evidence type="ECO:0000256" key="7">
    <source>
        <dbReference type="ARBA" id="ARBA00039335"/>
    </source>
</evidence>
<evidence type="ECO:0000259" key="10">
    <source>
        <dbReference type="PROSITE" id="PS50881"/>
    </source>
</evidence>
<dbReference type="InterPro" id="IPR013810">
    <property type="entry name" value="Ribosomal_uS5_N"/>
</dbReference>
<comment type="subcellular location">
    <subcellularLocation>
        <location evidence="1">Mitochondrion</location>
    </subcellularLocation>
</comment>
<dbReference type="PANTHER" id="PTHR48277">
    <property type="entry name" value="MITOCHONDRIAL RIBOSOMAL PROTEIN S5"/>
    <property type="match status" value="1"/>
</dbReference>
<gene>
    <name evidence="11" type="ORF">ASCRUDRAFT_79344</name>
</gene>
<evidence type="ECO:0000256" key="4">
    <source>
        <dbReference type="ARBA" id="ARBA00023128"/>
    </source>
</evidence>
<dbReference type="InterPro" id="IPR020568">
    <property type="entry name" value="Ribosomal_Su5_D2-typ_SF"/>
</dbReference>
<dbReference type="GO" id="GO:0005763">
    <property type="term" value="C:mitochondrial small ribosomal subunit"/>
    <property type="evidence" value="ECO:0007669"/>
    <property type="project" value="EnsemblFungi"/>
</dbReference>
<dbReference type="InterPro" id="IPR000851">
    <property type="entry name" value="Ribosomal_uS5"/>
</dbReference>
<evidence type="ECO:0000256" key="3">
    <source>
        <dbReference type="ARBA" id="ARBA00022980"/>
    </source>
</evidence>
<keyword evidence="12" id="KW-1185">Reference proteome</keyword>
<evidence type="ECO:0000256" key="1">
    <source>
        <dbReference type="ARBA" id="ARBA00004173"/>
    </source>
</evidence>
<dbReference type="Proteomes" id="UP000095038">
    <property type="component" value="Unassembled WGS sequence"/>
</dbReference>
<dbReference type="FunFam" id="3.30.160.20:FF:000022">
    <property type="entry name" value="28S ribosomal protein S5, mitochondrial"/>
    <property type="match status" value="1"/>
</dbReference>
<dbReference type="PROSITE" id="PS50881">
    <property type="entry name" value="S5_DSRBD"/>
    <property type="match status" value="1"/>
</dbReference>
<dbReference type="Gene3D" id="3.30.230.10">
    <property type="match status" value="1"/>
</dbReference>
<evidence type="ECO:0000313" key="12">
    <source>
        <dbReference type="Proteomes" id="UP000095038"/>
    </source>
</evidence>
<dbReference type="FunCoup" id="A0A1D2VSG0">
    <property type="interactions" value="623"/>
</dbReference>
<evidence type="ECO:0000256" key="2">
    <source>
        <dbReference type="ARBA" id="ARBA00008945"/>
    </source>
</evidence>
<dbReference type="InterPro" id="IPR014721">
    <property type="entry name" value="Ribsml_uS5_D2-typ_fold_subgr"/>
</dbReference>
<evidence type="ECO:0000256" key="8">
    <source>
        <dbReference type="PROSITE-ProRule" id="PRU00268"/>
    </source>
</evidence>
<dbReference type="OrthoDB" id="309483at2759"/>
<keyword evidence="3 8" id="KW-0689">Ribosomal protein</keyword>
<dbReference type="SUPFAM" id="SSF54211">
    <property type="entry name" value="Ribosomal protein S5 domain 2-like"/>
    <property type="match status" value="1"/>
</dbReference>
<comment type="similarity">
    <text evidence="2 9">Belongs to the universal ribosomal protein uS5 family.</text>
</comment>
<dbReference type="Pfam" id="PF00333">
    <property type="entry name" value="Ribosomal_S5"/>
    <property type="match status" value="1"/>
</dbReference>
<comment type="function">
    <text evidence="6">Component of the mitochondrial ribosome (mitoribosome), a dedicated translation machinery responsible for the synthesis of mitochondrial genome-encoded proteins, including at least some of the essential transmembrane subunits of the mitochondrial respiratory chain. The mitoribosomes are attached to the mitochondrial inner membrane and translation products are cotranslationally integrated into the membrane.</text>
</comment>
<dbReference type="EMBL" id="KV454475">
    <property type="protein sequence ID" value="ODV64541.1"/>
    <property type="molecule type" value="Genomic_DNA"/>
</dbReference>
<dbReference type="GeneID" id="30968002"/>
<dbReference type="InterPro" id="IPR005324">
    <property type="entry name" value="Ribosomal_uS5_C"/>
</dbReference>
<dbReference type="InParanoid" id="A0A1D2VSG0"/>
<dbReference type="GO" id="GO:0006412">
    <property type="term" value="P:translation"/>
    <property type="evidence" value="ECO:0007669"/>
    <property type="project" value="InterPro"/>
</dbReference>
<protein>
    <recommendedName>
        <fullName evidence="7">Small ribosomal subunit protein uS5m</fullName>
    </recommendedName>
</protein>